<dbReference type="PANTHER" id="PTHR35010">
    <property type="entry name" value="BLL4672 PROTEIN-RELATED"/>
    <property type="match status" value="1"/>
</dbReference>
<gene>
    <name evidence="2" type="ORF">ACFYTF_23820</name>
</gene>
<dbReference type="Gene3D" id="1.10.260.40">
    <property type="entry name" value="lambda repressor-like DNA-binding domains"/>
    <property type="match status" value="1"/>
</dbReference>
<evidence type="ECO:0000313" key="2">
    <source>
        <dbReference type="EMBL" id="MFF0545871.1"/>
    </source>
</evidence>
<dbReference type="PANTHER" id="PTHR35010:SF2">
    <property type="entry name" value="BLL4672 PROTEIN"/>
    <property type="match status" value="1"/>
</dbReference>
<dbReference type="InterPro" id="IPR041413">
    <property type="entry name" value="MLTR_LBD"/>
</dbReference>
<accession>A0ABW6PTW3</accession>
<dbReference type="Pfam" id="PF13560">
    <property type="entry name" value="HTH_31"/>
    <property type="match status" value="1"/>
</dbReference>
<dbReference type="SMART" id="SM00530">
    <property type="entry name" value="HTH_XRE"/>
    <property type="match status" value="1"/>
</dbReference>
<dbReference type="Proteomes" id="UP001601444">
    <property type="component" value="Unassembled WGS sequence"/>
</dbReference>
<dbReference type="SUPFAM" id="SSF47413">
    <property type="entry name" value="lambda repressor-like DNA-binding domains"/>
    <property type="match status" value="1"/>
</dbReference>
<dbReference type="InterPro" id="IPR001387">
    <property type="entry name" value="Cro/C1-type_HTH"/>
</dbReference>
<dbReference type="EMBL" id="JBIAMX010000016">
    <property type="protein sequence ID" value="MFF0545871.1"/>
    <property type="molecule type" value="Genomic_DNA"/>
</dbReference>
<dbReference type="RefSeq" id="WP_387702303.1">
    <property type="nucleotide sequence ID" value="NZ_JBIAMX010000016.1"/>
</dbReference>
<dbReference type="Pfam" id="PF17765">
    <property type="entry name" value="MLTR_LBD"/>
    <property type="match status" value="1"/>
</dbReference>
<reference evidence="2 3" key="1">
    <citation type="submission" date="2024-10" db="EMBL/GenBank/DDBJ databases">
        <title>The Natural Products Discovery Center: Release of the First 8490 Sequenced Strains for Exploring Actinobacteria Biosynthetic Diversity.</title>
        <authorList>
            <person name="Kalkreuter E."/>
            <person name="Kautsar S.A."/>
            <person name="Yang D."/>
            <person name="Bader C.D."/>
            <person name="Teijaro C.N."/>
            <person name="Fluegel L."/>
            <person name="Davis C.M."/>
            <person name="Simpson J.R."/>
            <person name="Lauterbach L."/>
            <person name="Steele A.D."/>
            <person name="Gui C."/>
            <person name="Meng S."/>
            <person name="Li G."/>
            <person name="Viehrig K."/>
            <person name="Ye F."/>
            <person name="Su P."/>
            <person name="Kiefer A.F."/>
            <person name="Nichols A."/>
            <person name="Cepeda A.J."/>
            <person name="Yan W."/>
            <person name="Fan B."/>
            <person name="Jiang Y."/>
            <person name="Adhikari A."/>
            <person name="Zheng C.-J."/>
            <person name="Schuster L."/>
            <person name="Cowan T.M."/>
            <person name="Smanski M.J."/>
            <person name="Chevrette M.G."/>
            <person name="De Carvalho L.P.S."/>
            <person name="Shen B."/>
        </authorList>
    </citation>
    <scope>NUCLEOTIDE SEQUENCE [LARGE SCALE GENOMIC DNA]</scope>
    <source>
        <strain evidence="2 3">NPDC004045</strain>
    </source>
</reference>
<sequence length="278" mass="31593">MTDPSRAELAEFLRVHRSRLRPADVGLPGDLLPGRRRTPGLRREEVAELAGVSLTWYTWLEQGRRIAASPQVLDALARALRLDATQHRQLRRLAGLADPPGHADLPEPARVQRLVDTLHPAPAVVYDACLDFIAWNRAFAWVRTDPAALAPGRRNLLWWMFTDDRNRAMMREWEAAARAILSQFRVLLGNRPGDPRLTRLADELGAASPEFRAWWSEYPVRDFRPAVIGIDHPTAGRIDLELFQLRLVEHPDLLLVVQRPAGDEDLERIRAHLPEGDR</sequence>
<evidence type="ECO:0000259" key="1">
    <source>
        <dbReference type="SMART" id="SM00530"/>
    </source>
</evidence>
<name>A0ABW6PTW3_9NOCA</name>
<dbReference type="CDD" id="cd00093">
    <property type="entry name" value="HTH_XRE"/>
    <property type="match status" value="1"/>
</dbReference>
<proteinExistence type="predicted"/>
<feature type="domain" description="HTH cro/C1-type" evidence="1">
    <location>
        <begin position="12"/>
        <end position="87"/>
    </location>
</feature>
<organism evidence="2 3">
    <name type="scientific">Nocardia thailandica</name>
    <dbReference type="NCBI Taxonomy" id="257275"/>
    <lineage>
        <taxon>Bacteria</taxon>
        <taxon>Bacillati</taxon>
        <taxon>Actinomycetota</taxon>
        <taxon>Actinomycetes</taxon>
        <taxon>Mycobacteriales</taxon>
        <taxon>Nocardiaceae</taxon>
        <taxon>Nocardia</taxon>
    </lineage>
</organism>
<comment type="caution">
    <text evidence="2">The sequence shown here is derived from an EMBL/GenBank/DDBJ whole genome shotgun (WGS) entry which is preliminary data.</text>
</comment>
<evidence type="ECO:0000313" key="3">
    <source>
        <dbReference type="Proteomes" id="UP001601444"/>
    </source>
</evidence>
<protein>
    <submittedName>
        <fullName evidence="2">Helix-turn-helix transcriptional regulator</fullName>
    </submittedName>
</protein>
<keyword evidence="3" id="KW-1185">Reference proteome</keyword>
<dbReference type="InterPro" id="IPR010982">
    <property type="entry name" value="Lambda_DNA-bd_dom_sf"/>
</dbReference>
<dbReference type="Gene3D" id="3.30.450.180">
    <property type="match status" value="1"/>
</dbReference>